<accession>A0A8X6KHU3</accession>
<name>A0A8X6KHU3_TRICU</name>
<dbReference type="InterPro" id="IPR043502">
    <property type="entry name" value="DNA/RNA_pol_sf"/>
</dbReference>
<evidence type="ECO:0000313" key="4">
    <source>
        <dbReference type="Proteomes" id="UP000887116"/>
    </source>
</evidence>
<dbReference type="InterPro" id="IPR050951">
    <property type="entry name" value="Retrovirus_Pol_polyprotein"/>
</dbReference>
<dbReference type="Proteomes" id="UP000887116">
    <property type="component" value="Unassembled WGS sequence"/>
</dbReference>
<gene>
    <name evidence="3" type="primary">TY3B-I_1257</name>
    <name evidence="3" type="ORF">TNCT_428051</name>
</gene>
<evidence type="ECO:0000256" key="2">
    <source>
        <dbReference type="SAM" id="MobiDB-lite"/>
    </source>
</evidence>
<dbReference type="GO" id="GO:0003964">
    <property type="term" value="F:RNA-directed DNA polymerase activity"/>
    <property type="evidence" value="ECO:0007669"/>
    <property type="project" value="UniProtKB-EC"/>
</dbReference>
<dbReference type="EC" id="2.7.7.49" evidence="1"/>
<dbReference type="SUPFAM" id="SSF56672">
    <property type="entry name" value="DNA/RNA polymerases"/>
    <property type="match status" value="1"/>
</dbReference>
<evidence type="ECO:0000313" key="3">
    <source>
        <dbReference type="EMBL" id="GFQ76535.1"/>
    </source>
</evidence>
<organism evidence="3 4">
    <name type="scientific">Trichonephila clavata</name>
    <name type="common">Joro spider</name>
    <name type="synonym">Nephila clavata</name>
    <dbReference type="NCBI Taxonomy" id="2740835"/>
    <lineage>
        <taxon>Eukaryota</taxon>
        <taxon>Metazoa</taxon>
        <taxon>Ecdysozoa</taxon>
        <taxon>Arthropoda</taxon>
        <taxon>Chelicerata</taxon>
        <taxon>Arachnida</taxon>
        <taxon>Araneae</taxon>
        <taxon>Araneomorphae</taxon>
        <taxon>Entelegynae</taxon>
        <taxon>Araneoidea</taxon>
        <taxon>Nephilidae</taxon>
        <taxon>Trichonephila</taxon>
    </lineage>
</organism>
<dbReference type="OrthoDB" id="7305312at2759"/>
<feature type="region of interest" description="Disordered" evidence="2">
    <location>
        <begin position="135"/>
        <end position="157"/>
    </location>
</feature>
<dbReference type="Gene3D" id="3.30.70.270">
    <property type="match status" value="1"/>
</dbReference>
<evidence type="ECO:0000256" key="1">
    <source>
        <dbReference type="ARBA" id="ARBA00012493"/>
    </source>
</evidence>
<keyword evidence="4" id="KW-1185">Reference proteome</keyword>
<proteinExistence type="predicted"/>
<dbReference type="PANTHER" id="PTHR37984:SF5">
    <property type="entry name" value="PROTEIN NYNRIN-LIKE"/>
    <property type="match status" value="1"/>
</dbReference>
<reference evidence="3" key="1">
    <citation type="submission" date="2020-07" db="EMBL/GenBank/DDBJ databases">
        <title>Multicomponent nature underlies the extraordinary mechanical properties of spider dragline silk.</title>
        <authorList>
            <person name="Kono N."/>
            <person name="Nakamura H."/>
            <person name="Mori M."/>
            <person name="Yoshida Y."/>
            <person name="Ohtoshi R."/>
            <person name="Malay A.D."/>
            <person name="Moran D.A.P."/>
            <person name="Tomita M."/>
            <person name="Numata K."/>
            <person name="Arakawa K."/>
        </authorList>
    </citation>
    <scope>NUCLEOTIDE SEQUENCE</scope>
</reference>
<dbReference type="EMBL" id="BMAO01031622">
    <property type="protein sequence ID" value="GFQ76535.1"/>
    <property type="molecule type" value="Genomic_DNA"/>
</dbReference>
<dbReference type="AlphaFoldDB" id="A0A8X6KHU3"/>
<sequence>MPDPEKARAVQNFPVPKSICDIKSFLGLCSYYRRFIKDFCLKAQPLQELLKTDSKFTWESDQNESFEKLKRALTSKPVLGLFDEKAHAMQMQAVTVYVPAQERILTSDTEKIPSNVAAGATYNVGMDKRGTTLDSLGEIEPYRGPMTRSGTRKEKEL</sequence>
<protein>
    <recommendedName>
        <fullName evidence="1">RNA-directed DNA polymerase</fullName>
        <ecNumber evidence="1">2.7.7.49</ecNumber>
    </recommendedName>
</protein>
<dbReference type="PANTHER" id="PTHR37984">
    <property type="entry name" value="PROTEIN CBG26694"/>
    <property type="match status" value="1"/>
</dbReference>
<dbReference type="InterPro" id="IPR043128">
    <property type="entry name" value="Rev_trsase/Diguanyl_cyclase"/>
</dbReference>
<comment type="caution">
    <text evidence="3">The sequence shown here is derived from an EMBL/GenBank/DDBJ whole genome shotgun (WGS) entry which is preliminary data.</text>
</comment>
<dbReference type="FunFam" id="3.30.70.270:FF:000020">
    <property type="entry name" value="Transposon Tf2-6 polyprotein-like Protein"/>
    <property type="match status" value="1"/>
</dbReference>